<protein>
    <recommendedName>
        <fullName evidence="4">Probable endolytic peptidoglycan transglycosylase RlpA</fullName>
        <ecNumber evidence="4">4.2.2.-</ecNumber>
    </recommendedName>
</protein>
<dbReference type="Proteomes" id="UP000594688">
    <property type="component" value="Chromosome"/>
</dbReference>
<evidence type="ECO:0000256" key="5">
    <source>
        <dbReference type="RuleBase" id="RU003495"/>
    </source>
</evidence>
<reference evidence="8 9" key="1">
    <citation type="submission" date="2020-02" db="EMBL/GenBank/DDBJ databases">
        <title>Genomic and physiological characterization of two novel Nitrospinaceae genera.</title>
        <authorList>
            <person name="Mueller A.J."/>
            <person name="Jung M.-Y."/>
            <person name="Strachan C.R."/>
            <person name="Herbold C.W."/>
            <person name="Kirkegaard R.H."/>
            <person name="Daims H."/>
        </authorList>
    </citation>
    <scope>NUCLEOTIDE SEQUENCE [LARGE SCALE GENOMIC DNA]</scope>
    <source>
        <strain evidence="8">EB</strain>
    </source>
</reference>
<dbReference type="Gene3D" id="2.40.40.10">
    <property type="entry name" value="RlpA-like domain"/>
    <property type="match status" value="1"/>
</dbReference>
<dbReference type="Gene3D" id="3.30.70.1070">
    <property type="entry name" value="Sporulation related repeat"/>
    <property type="match status" value="1"/>
</dbReference>
<evidence type="ECO:0000256" key="3">
    <source>
        <dbReference type="ARBA" id="ARBA00023316"/>
    </source>
</evidence>
<dbReference type="InterPro" id="IPR009009">
    <property type="entry name" value="RlpA-like_DPBB"/>
</dbReference>
<evidence type="ECO:0000313" key="9">
    <source>
        <dbReference type="Proteomes" id="UP000594688"/>
    </source>
</evidence>
<evidence type="ECO:0000256" key="6">
    <source>
        <dbReference type="SAM" id="MobiDB-lite"/>
    </source>
</evidence>
<feature type="domain" description="SPOR" evidence="7">
    <location>
        <begin position="183"/>
        <end position="258"/>
    </location>
</feature>
<dbReference type="CDD" id="cd22268">
    <property type="entry name" value="DPBB_RlpA-like"/>
    <property type="match status" value="1"/>
</dbReference>
<dbReference type="EC" id="4.2.2.-" evidence="4"/>
<dbReference type="InterPro" id="IPR034718">
    <property type="entry name" value="RlpA"/>
</dbReference>
<keyword evidence="3 4" id="KW-0961">Cell wall biogenesis/degradation</keyword>
<dbReference type="NCBIfam" id="TIGR00413">
    <property type="entry name" value="rlpA"/>
    <property type="match status" value="1"/>
</dbReference>
<dbReference type="PANTHER" id="PTHR34183">
    <property type="entry name" value="ENDOLYTIC PEPTIDOGLYCAN TRANSGLYCOSYLASE RLPA"/>
    <property type="match status" value="1"/>
</dbReference>
<dbReference type="GO" id="GO:0008932">
    <property type="term" value="F:lytic endotransglycosylase activity"/>
    <property type="evidence" value="ECO:0007669"/>
    <property type="project" value="UniProtKB-UniRule"/>
</dbReference>
<dbReference type="SUPFAM" id="SSF110997">
    <property type="entry name" value="Sporulation related repeat"/>
    <property type="match status" value="1"/>
</dbReference>
<dbReference type="InterPro" id="IPR036908">
    <property type="entry name" value="RlpA-like_sf"/>
</dbReference>
<comment type="function">
    <text evidence="4">Lytic transglycosylase with a strong preference for naked glycan strands that lack stem peptides.</text>
</comment>
<name>A0A7T0BXE9_9BACT</name>
<dbReference type="Pfam" id="PF03330">
    <property type="entry name" value="DPBB_1"/>
    <property type="match status" value="1"/>
</dbReference>
<evidence type="ECO:0000313" key="8">
    <source>
        <dbReference type="EMBL" id="QPJ62683.1"/>
    </source>
</evidence>
<dbReference type="GO" id="GO:0042834">
    <property type="term" value="F:peptidoglycan binding"/>
    <property type="evidence" value="ECO:0007669"/>
    <property type="project" value="InterPro"/>
</dbReference>
<dbReference type="SUPFAM" id="SSF50685">
    <property type="entry name" value="Barwin-like endoglucanases"/>
    <property type="match status" value="1"/>
</dbReference>
<dbReference type="InterPro" id="IPR012997">
    <property type="entry name" value="RplA"/>
</dbReference>
<keyword evidence="2 4" id="KW-0456">Lyase</keyword>
<keyword evidence="1" id="KW-0732">Signal</keyword>
<dbReference type="HAMAP" id="MF_02071">
    <property type="entry name" value="RlpA"/>
    <property type="match status" value="1"/>
</dbReference>
<dbReference type="GO" id="GO:0000270">
    <property type="term" value="P:peptidoglycan metabolic process"/>
    <property type="evidence" value="ECO:0007669"/>
    <property type="project" value="UniProtKB-UniRule"/>
</dbReference>
<dbReference type="InterPro" id="IPR007730">
    <property type="entry name" value="SPOR-like_dom"/>
</dbReference>
<sequence>MNLFTFLVLTFLTSSIIGGCSTYSTSNGFQSSGSAPPVQNRTSSPSVTRANNEPAIPYRVDGKTYYPVANASGYSRKGIASWYGPKFHGKKTSSGEIYNMHSLTAAHKTLPFNTRVRVINKLNNRSVIVRINDRGPFVGRRIIDLSYGAGVKLGMVKNGTVPVSLRALEPASNSLKTQKPAQTSFQKTYTVQVGVFKNLENAQLMAKRLGDGQVLNFDQSSLPLYRVVTTAYNTFDRAQRRMDTLRRLGHQGAFVIAMPTP</sequence>
<dbReference type="PROSITE" id="PS51724">
    <property type="entry name" value="SPOR"/>
    <property type="match status" value="1"/>
</dbReference>
<feature type="compositionally biased region" description="Polar residues" evidence="6">
    <location>
        <begin position="29"/>
        <end position="51"/>
    </location>
</feature>
<evidence type="ECO:0000259" key="7">
    <source>
        <dbReference type="PROSITE" id="PS51724"/>
    </source>
</evidence>
<dbReference type="AlphaFoldDB" id="A0A7T0BXE9"/>
<gene>
    <name evidence="4" type="primary">rlpA</name>
    <name evidence="8" type="ORF">G3M70_12675</name>
</gene>
<dbReference type="GO" id="GO:0071555">
    <property type="term" value="P:cell wall organization"/>
    <property type="evidence" value="ECO:0007669"/>
    <property type="project" value="UniProtKB-KW"/>
</dbReference>
<feature type="region of interest" description="Disordered" evidence="6">
    <location>
        <begin position="29"/>
        <end position="53"/>
    </location>
</feature>
<dbReference type="KEGG" id="nli:G3M70_12675"/>
<organism evidence="8 9">
    <name type="scientific">Candidatus Nitronauta litoralis</name>
    <dbReference type="NCBI Taxonomy" id="2705533"/>
    <lineage>
        <taxon>Bacteria</taxon>
        <taxon>Pseudomonadati</taxon>
        <taxon>Nitrospinota/Tectimicrobiota group</taxon>
        <taxon>Nitrospinota</taxon>
        <taxon>Nitrospinia</taxon>
        <taxon>Nitrospinales</taxon>
        <taxon>Nitrospinaceae</taxon>
        <taxon>Candidatus Nitronauta</taxon>
    </lineage>
</organism>
<evidence type="ECO:0000256" key="4">
    <source>
        <dbReference type="HAMAP-Rule" id="MF_02071"/>
    </source>
</evidence>
<evidence type="ECO:0000256" key="1">
    <source>
        <dbReference type="ARBA" id="ARBA00022729"/>
    </source>
</evidence>
<dbReference type="PANTHER" id="PTHR34183:SF1">
    <property type="entry name" value="ENDOLYTIC PEPTIDOGLYCAN TRANSGLYCOSYLASE RLPA"/>
    <property type="match status" value="1"/>
</dbReference>
<dbReference type="Pfam" id="PF05036">
    <property type="entry name" value="SPOR"/>
    <property type="match status" value="1"/>
</dbReference>
<proteinExistence type="inferred from homology"/>
<dbReference type="InterPro" id="IPR036680">
    <property type="entry name" value="SPOR-like_sf"/>
</dbReference>
<comment type="similarity">
    <text evidence="4 5">Belongs to the RlpA family.</text>
</comment>
<dbReference type="EMBL" id="CP048685">
    <property type="protein sequence ID" value="QPJ62683.1"/>
    <property type="molecule type" value="Genomic_DNA"/>
</dbReference>
<evidence type="ECO:0000256" key="2">
    <source>
        <dbReference type="ARBA" id="ARBA00023239"/>
    </source>
</evidence>
<accession>A0A7T0BXE9</accession>